<reference evidence="1 2" key="1">
    <citation type="submission" date="2018-12" db="EMBL/GenBank/DDBJ databases">
        <authorList>
            <person name="Yu L."/>
        </authorList>
    </citation>
    <scope>NUCLEOTIDE SEQUENCE [LARGE SCALE GENOMIC DNA]</scope>
    <source>
        <strain evidence="1 2">HAW-EB2</strain>
    </source>
</reference>
<protein>
    <recommendedName>
        <fullName evidence="3">Glycosyltransferase family 1 protein</fullName>
    </recommendedName>
</protein>
<gene>
    <name evidence="1" type="ORF">EKG38_24140</name>
</gene>
<evidence type="ECO:0008006" key="3">
    <source>
        <dbReference type="Google" id="ProtNLM"/>
    </source>
</evidence>
<evidence type="ECO:0000313" key="2">
    <source>
        <dbReference type="Proteomes" id="UP000267448"/>
    </source>
</evidence>
<name>A0A3S0IK31_9GAMM</name>
<dbReference type="OrthoDB" id="528682at2"/>
<proteinExistence type="predicted"/>
<dbReference type="RefSeq" id="WP_126523435.1">
    <property type="nucleotide sequence ID" value="NZ_RXNU01000026.1"/>
</dbReference>
<keyword evidence="2" id="KW-1185">Reference proteome</keyword>
<dbReference type="AlphaFoldDB" id="A0A3S0IK31"/>
<dbReference type="Proteomes" id="UP000267448">
    <property type="component" value="Unassembled WGS sequence"/>
</dbReference>
<organism evidence="1 2">
    <name type="scientific">Shewanella canadensis</name>
    <dbReference type="NCBI Taxonomy" id="271096"/>
    <lineage>
        <taxon>Bacteria</taxon>
        <taxon>Pseudomonadati</taxon>
        <taxon>Pseudomonadota</taxon>
        <taxon>Gammaproteobacteria</taxon>
        <taxon>Alteromonadales</taxon>
        <taxon>Shewanellaceae</taxon>
        <taxon>Shewanella</taxon>
    </lineage>
</organism>
<dbReference type="EMBL" id="RXNU01000026">
    <property type="protein sequence ID" value="RTR35966.1"/>
    <property type="molecule type" value="Genomic_DNA"/>
</dbReference>
<accession>A0A3S0IK31</accession>
<comment type="caution">
    <text evidence="1">The sequence shown here is derived from an EMBL/GenBank/DDBJ whole genome shotgun (WGS) entry which is preliminary data.</text>
</comment>
<sequence>MSILYFPAFDFNGEPNGGTLRSKQIYNFLIKSNGVKNICVGEINFKKEILLHPFSIFLHFFHLLFRTKGLVFKNKIKYTICYVYILKLDVDKLSFDSIVLEQGANYTIFIGDILCHLSVEFSLYPHNIEFCVSNQNLSDDAQCYLFIKRSMLSAKNIVVISEFDAQISRVFNDNVSLLEYCSSEKFKPVKTSNEYQNEYGQYFVAFGSFYNPPTLKSMLKLIENFDKLNFVENQKLCISGFGSDDYVHLSTDKVKVIGSLKDEHLDNIILDSIGIIVYQTPTTGWLTKIERLLAYGKPIYINRTYIQAGERYPEMIIPYDL</sequence>
<evidence type="ECO:0000313" key="1">
    <source>
        <dbReference type="EMBL" id="RTR35966.1"/>
    </source>
</evidence>